<organism evidence="2">
    <name type="scientific">Glycine max</name>
    <name type="common">Soybean</name>
    <name type="synonym">Glycine hispida</name>
    <dbReference type="NCBI Taxonomy" id="3847"/>
    <lineage>
        <taxon>Eukaryota</taxon>
        <taxon>Viridiplantae</taxon>
        <taxon>Streptophyta</taxon>
        <taxon>Embryophyta</taxon>
        <taxon>Tracheophyta</taxon>
        <taxon>Spermatophyta</taxon>
        <taxon>Magnoliopsida</taxon>
        <taxon>eudicotyledons</taxon>
        <taxon>Gunneridae</taxon>
        <taxon>Pentapetalae</taxon>
        <taxon>rosids</taxon>
        <taxon>fabids</taxon>
        <taxon>Fabales</taxon>
        <taxon>Fabaceae</taxon>
        <taxon>Papilionoideae</taxon>
        <taxon>50 kb inversion clade</taxon>
        <taxon>NPAAA clade</taxon>
        <taxon>indigoferoid/millettioid clade</taxon>
        <taxon>Phaseoleae</taxon>
        <taxon>Glycine</taxon>
        <taxon>Glycine subgen. Soja</taxon>
    </lineage>
</organism>
<dbReference type="KEGG" id="gmx:100500577"/>
<dbReference type="EMBL" id="BT091516">
    <property type="protein sequence ID" value="ACU15692.1"/>
    <property type="molecule type" value="mRNA"/>
</dbReference>
<sequence length="118" mass="12450">MKKQLASRRLLMWVMVHLSISGVLSKSNHTTTSVLCDGSVEDCLHVHHLDSQLPTISSSHFRRILAEGPCPSGTGGTSNPGPAACSGLSGHYVSNGAKPGPGTDSRCADPYAYHKGCY</sequence>
<accession>C6T259</accession>
<feature type="chain" id="PRO_5002971187" evidence="1">
    <location>
        <begin position="26"/>
        <end position="118"/>
    </location>
</feature>
<reference evidence="2" key="1">
    <citation type="submission" date="2009-08" db="EMBL/GenBank/DDBJ databases">
        <authorList>
            <person name="Cheung F."/>
            <person name="Xiao Y."/>
            <person name="Chan A."/>
            <person name="Moskal W."/>
            <person name="Town C.D."/>
        </authorList>
    </citation>
    <scope>NUCLEOTIDE SEQUENCE</scope>
</reference>
<proteinExistence type="evidence at transcript level"/>
<dbReference type="AlphaFoldDB" id="C6T259"/>
<name>C6T259_SOYBN</name>
<keyword evidence="1" id="KW-0732">Signal</keyword>
<evidence type="ECO:0000256" key="1">
    <source>
        <dbReference type="SAM" id="SignalP"/>
    </source>
</evidence>
<evidence type="ECO:0000313" key="2">
    <source>
        <dbReference type="EMBL" id="ACU15692.1"/>
    </source>
</evidence>
<dbReference type="RefSeq" id="NP_001236330.2">
    <property type="nucleotide sequence ID" value="NM_001249401.3"/>
</dbReference>
<feature type="signal peptide" evidence="1">
    <location>
        <begin position="1"/>
        <end position="25"/>
    </location>
</feature>
<protein>
    <submittedName>
        <fullName evidence="2">Uncharacterized protein</fullName>
    </submittedName>
</protein>
<dbReference type="OrthoDB" id="1432762at2759"/>
<dbReference type="GeneID" id="100500577"/>
<dbReference type="ExpressionAtlas" id="C6T259">
    <property type="expression patterns" value="baseline and differential"/>
</dbReference>